<dbReference type="Proteomes" id="UP001415857">
    <property type="component" value="Unassembled WGS sequence"/>
</dbReference>
<protein>
    <submittedName>
        <fullName evidence="6">Uncharacterized protein</fullName>
    </submittedName>
</protein>
<reference evidence="6 7" key="1">
    <citation type="journal article" date="2024" name="Plant J.">
        <title>Genome sequences and population genomics reveal climatic adaptation and genomic divergence between two closely related sweetgum species.</title>
        <authorList>
            <person name="Xu W.Q."/>
            <person name="Ren C.Q."/>
            <person name="Zhang X.Y."/>
            <person name="Comes H.P."/>
            <person name="Liu X.H."/>
            <person name="Li Y.G."/>
            <person name="Kettle C.J."/>
            <person name="Jalonen R."/>
            <person name="Gaisberger H."/>
            <person name="Ma Y.Z."/>
            <person name="Qiu Y.X."/>
        </authorList>
    </citation>
    <scope>NUCLEOTIDE SEQUENCE [LARGE SCALE GENOMIC DNA]</scope>
    <source>
        <strain evidence="6">Hangzhou</strain>
    </source>
</reference>
<evidence type="ECO:0000256" key="1">
    <source>
        <dbReference type="ARBA" id="ARBA00004123"/>
    </source>
</evidence>
<comment type="caution">
    <text evidence="6">The sequence shown here is derived from an EMBL/GenBank/DDBJ whole genome shotgun (WGS) entry which is preliminary data.</text>
</comment>
<gene>
    <name evidence="6" type="ORF">L1049_025046</name>
</gene>
<evidence type="ECO:0000256" key="4">
    <source>
        <dbReference type="ARBA" id="ARBA00023242"/>
    </source>
</evidence>
<keyword evidence="2" id="KW-0805">Transcription regulation</keyword>
<feature type="compositionally biased region" description="Basic residues" evidence="5">
    <location>
        <begin position="37"/>
        <end position="55"/>
    </location>
</feature>
<dbReference type="GO" id="GO:0006355">
    <property type="term" value="P:regulation of DNA-templated transcription"/>
    <property type="evidence" value="ECO:0007669"/>
    <property type="project" value="InterPro"/>
</dbReference>
<evidence type="ECO:0000256" key="3">
    <source>
        <dbReference type="ARBA" id="ARBA00023163"/>
    </source>
</evidence>
<name>A0AAP0S2Y4_LIQFO</name>
<keyword evidence="4" id="KW-0539">Nucleus</keyword>
<sequence length="136" mass="15594">MENTENPRSITTFQRRERRAKQKSHMGNAVHECLASFRRRRQREASRRARRKRRDIKASKKDAVVAAGGEEDEKAEVEKRIMALQRIVPGGESLGTEKLFEETAGYILALQCQVKAMKVLASFFEGLEKEKRKFGG</sequence>
<evidence type="ECO:0000256" key="2">
    <source>
        <dbReference type="ARBA" id="ARBA00023015"/>
    </source>
</evidence>
<evidence type="ECO:0000313" key="6">
    <source>
        <dbReference type="EMBL" id="KAK9285845.1"/>
    </source>
</evidence>
<evidence type="ECO:0000256" key="5">
    <source>
        <dbReference type="SAM" id="MobiDB-lite"/>
    </source>
</evidence>
<dbReference type="InterPro" id="IPR044660">
    <property type="entry name" value="IBH1-like"/>
</dbReference>
<dbReference type="GO" id="GO:0005634">
    <property type="term" value="C:nucleus"/>
    <property type="evidence" value="ECO:0007669"/>
    <property type="project" value="UniProtKB-SubCell"/>
</dbReference>
<proteinExistence type="predicted"/>
<dbReference type="AlphaFoldDB" id="A0AAP0S2Y4"/>
<keyword evidence="3" id="KW-0804">Transcription</keyword>
<dbReference type="CDD" id="cd11444">
    <property type="entry name" value="bHLH_AtIBH1_like"/>
    <property type="match status" value="1"/>
</dbReference>
<evidence type="ECO:0000313" key="7">
    <source>
        <dbReference type="Proteomes" id="UP001415857"/>
    </source>
</evidence>
<comment type="subcellular location">
    <subcellularLocation>
        <location evidence="1">Nucleus</location>
    </subcellularLocation>
</comment>
<dbReference type="PANTHER" id="PTHR33124:SF43">
    <property type="entry name" value="TRANSCRIPTION FACTOR PAR2"/>
    <property type="match status" value="1"/>
</dbReference>
<keyword evidence="7" id="KW-1185">Reference proteome</keyword>
<feature type="compositionally biased region" description="Polar residues" evidence="5">
    <location>
        <begin position="1"/>
        <end position="13"/>
    </location>
</feature>
<dbReference type="PANTHER" id="PTHR33124">
    <property type="entry name" value="TRANSCRIPTION FACTOR IBH1-LIKE 1"/>
    <property type="match status" value="1"/>
</dbReference>
<feature type="region of interest" description="Disordered" evidence="5">
    <location>
        <begin position="1"/>
        <end position="69"/>
    </location>
</feature>
<accession>A0AAP0S2Y4</accession>
<dbReference type="EMBL" id="JBBPBK010000005">
    <property type="protein sequence ID" value="KAK9285845.1"/>
    <property type="molecule type" value="Genomic_DNA"/>
</dbReference>
<dbReference type="InterPro" id="IPR044549">
    <property type="entry name" value="bHLH_AtIBH1-like"/>
</dbReference>
<organism evidence="6 7">
    <name type="scientific">Liquidambar formosana</name>
    <name type="common">Formosan gum</name>
    <dbReference type="NCBI Taxonomy" id="63359"/>
    <lineage>
        <taxon>Eukaryota</taxon>
        <taxon>Viridiplantae</taxon>
        <taxon>Streptophyta</taxon>
        <taxon>Embryophyta</taxon>
        <taxon>Tracheophyta</taxon>
        <taxon>Spermatophyta</taxon>
        <taxon>Magnoliopsida</taxon>
        <taxon>eudicotyledons</taxon>
        <taxon>Gunneridae</taxon>
        <taxon>Pentapetalae</taxon>
        <taxon>Saxifragales</taxon>
        <taxon>Altingiaceae</taxon>
        <taxon>Liquidambar</taxon>
    </lineage>
</organism>